<dbReference type="SUPFAM" id="SSF88946">
    <property type="entry name" value="Sigma2 domain of RNA polymerase sigma factors"/>
    <property type="match status" value="1"/>
</dbReference>
<evidence type="ECO:0000256" key="2">
    <source>
        <dbReference type="ARBA" id="ARBA00023015"/>
    </source>
</evidence>
<proteinExistence type="inferred from homology"/>
<accession>A0ABY8WBD3</accession>
<evidence type="ECO:0000259" key="5">
    <source>
        <dbReference type="Pfam" id="PF04542"/>
    </source>
</evidence>
<keyword evidence="8" id="KW-1185">Reference proteome</keyword>
<evidence type="ECO:0000256" key="3">
    <source>
        <dbReference type="ARBA" id="ARBA00023082"/>
    </source>
</evidence>
<name>A0ABY8WBD3_9ACTN</name>
<dbReference type="NCBIfam" id="TIGR02937">
    <property type="entry name" value="sigma70-ECF"/>
    <property type="match status" value="1"/>
</dbReference>
<dbReference type="InterPro" id="IPR013249">
    <property type="entry name" value="RNA_pol_sigma70_r4_t2"/>
</dbReference>
<dbReference type="Gene3D" id="1.10.10.10">
    <property type="entry name" value="Winged helix-like DNA-binding domain superfamily/Winged helix DNA-binding domain"/>
    <property type="match status" value="1"/>
</dbReference>
<evidence type="ECO:0000259" key="6">
    <source>
        <dbReference type="Pfam" id="PF08281"/>
    </source>
</evidence>
<feature type="domain" description="RNA polymerase sigma factor 70 region 4 type 2" evidence="6">
    <location>
        <begin position="118"/>
        <end position="169"/>
    </location>
</feature>
<dbReference type="InterPro" id="IPR039425">
    <property type="entry name" value="RNA_pol_sigma-70-like"/>
</dbReference>
<evidence type="ECO:0000313" key="8">
    <source>
        <dbReference type="Proteomes" id="UP001240150"/>
    </source>
</evidence>
<dbReference type="InterPro" id="IPR013324">
    <property type="entry name" value="RNA_pol_sigma_r3/r4-like"/>
</dbReference>
<evidence type="ECO:0000256" key="4">
    <source>
        <dbReference type="ARBA" id="ARBA00023163"/>
    </source>
</evidence>
<evidence type="ECO:0000256" key="1">
    <source>
        <dbReference type="ARBA" id="ARBA00010641"/>
    </source>
</evidence>
<dbReference type="PANTHER" id="PTHR43133">
    <property type="entry name" value="RNA POLYMERASE ECF-TYPE SIGMA FACTO"/>
    <property type="match status" value="1"/>
</dbReference>
<evidence type="ECO:0000313" key="7">
    <source>
        <dbReference type="EMBL" id="WIM95186.1"/>
    </source>
</evidence>
<keyword evidence="2" id="KW-0805">Transcription regulation</keyword>
<dbReference type="Proteomes" id="UP001240150">
    <property type="component" value="Chromosome"/>
</dbReference>
<dbReference type="InterPro" id="IPR007627">
    <property type="entry name" value="RNA_pol_sigma70_r2"/>
</dbReference>
<dbReference type="Pfam" id="PF08281">
    <property type="entry name" value="Sigma70_r4_2"/>
    <property type="match status" value="1"/>
</dbReference>
<feature type="domain" description="RNA polymerase sigma-70 region 2" evidence="5">
    <location>
        <begin position="25"/>
        <end position="90"/>
    </location>
</feature>
<organism evidence="7 8">
    <name type="scientific">Actinoplanes oblitus</name>
    <dbReference type="NCBI Taxonomy" id="3040509"/>
    <lineage>
        <taxon>Bacteria</taxon>
        <taxon>Bacillati</taxon>
        <taxon>Actinomycetota</taxon>
        <taxon>Actinomycetes</taxon>
        <taxon>Micromonosporales</taxon>
        <taxon>Micromonosporaceae</taxon>
        <taxon>Actinoplanes</taxon>
    </lineage>
</organism>
<dbReference type="Gene3D" id="1.10.1740.10">
    <property type="match status" value="1"/>
</dbReference>
<dbReference type="InterPro" id="IPR014284">
    <property type="entry name" value="RNA_pol_sigma-70_dom"/>
</dbReference>
<keyword evidence="3" id="KW-0731">Sigma factor</keyword>
<comment type="similarity">
    <text evidence="1">Belongs to the sigma-70 factor family. ECF subfamily.</text>
</comment>
<dbReference type="PANTHER" id="PTHR43133:SF25">
    <property type="entry name" value="RNA POLYMERASE SIGMA FACTOR RFAY-RELATED"/>
    <property type="match status" value="1"/>
</dbReference>
<dbReference type="SUPFAM" id="SSF88659">
    <property type="entry name" value="Sigma3 and sigma4 domains of RNA polymerase sigma factors"/>
    <property type="match status" value="1"/>
</dbReference>
<dbReference type="InterPro" id="IPR013325">
    <property type="entry name" value="RNA_pol_sigma_r2"/>
</dbReference>
<protein>
    <submittedName>
        <fullName evidence="7">RNA polymerase sigma factor</fullName>
    </submittedName>
</protein>
<gene>
    <name evidence="7" type="ORF">ACTOB_007260</name>
</gene>
<dbReference type="Pfam" id="PF04542">
    <property type="entry name" value="Sigma70_r2"/>
    <property type="match status" value="1"/>
</dbReference>
<reference evidence="7 8" key="1">
    <citation type="submission" date="2023-06" db="EMBL/GenBank/DDBJ databases">
        <authorList>
            <person name="Yushchuk O."/>
            <person name="Binda E."/>
            <person name="Ruckert-Reed C."/>
            <person name="Fedorenko V."/>
            <person name="Kalinowski J."/>
            <person name="Marinelli F."/>
        </authorList>
    </citation>
    <scope>NUCLEOTIDE SEQUENCE [LARGE SCALE GENOMIC DNA]</scope>
    <source>
        <strain evidence="7 8">NRRL 3884</strain>
    </source>
</reference>
<keyword evidence="4" id="KW-0804">Transcription</keyword>
<dbReference type="InterPro" id="IPR036388">
    <property type="entry name" value="WH-like_DNA-bd_sf"/>
</dbReference>
<sequence length="194" mass="21644">MKQMFRSRAGHHDSEPTGEQRLEKLFRAHADAVLTFLRHRTDHETAQDVLTETFLIAWRKLDEVPADPRGWLYGVARRVLANHVRSQGRTAAVVERLQTETRFAPDQSGIEDAIGRHDVLAALAALPEADREVLLLAGWYDLTGAQAAQALGCSHAAYAVRLHRARRRLRDILGTATITRGSSTATRPAWEAHS</sequence>
<dbReference type="RefSeq" id="WP_284916475.1">
    <property type="nucleotide sequence ID" value="NZ_CP126980.1"/>
</dbReference>
<dbReference type="EMBL" id="CP126980">
    <property type="protein sequence ID" value="WIM95186.1"/>
    <property type="molecule type" value="Genomic_DNA"/>
</dbReference>